<feature type="signal peptide" evidence="2">
    <location>
        <begin position="1"/>
        <end position="17"/>
    </location>
</feature>
<dbReference type="EMBL" id="CDMZ01003245">
    <property type="protein sequence ID" value="CEM45676.1"/>
    <property type="molecule type" value="Genomic_DNA"/>
</dbReference>
<evidence type="ECO:0000256" key="2">
    <source>
        <dbReference type="SAM" id="SignalP"/>
    </source>
</evidence>
<sequence length="223" mass="24266">MRFLWLVLGSLTVCVESAKRAGEQEYEVAFWSSPTTEEHQGCTGAPNLEVATGVCLPHGDMRSQRYTVEDPPTSSPSASNKVLWLMVYNDHACTDYNSTMPISVNVTFGECESFWLFPGLVSFTVTPQGESLESIKSKSIIVKDSKLEPRVNDAKLAPLGTHSLGVSAVGKKESQTETEMNSPRALVSLPPSSLQKASRKRTGRREGTASPSHTGGTRLVRSF</sequence>
<dbReference type="AlphaFoldDB" id="A0A0G4HNG7"/>
<name>A0A0G4HNG7_9ALVE</name>
<gene>
    <name evidence="3" type="ORF">Cvel_29418</name>
</gene>
<proteinExistence type="predicted"/>
<organism evidence="3">
    <name type="scientific">Chromera velia CCMP2878</name>
    <dbReference type="NCBI Taxonomy" id="1169474"/>
    <lineage>
        <taxon>Eukaryota</taxon>
        <taxon>Sar</taxon>
        <taxon>Alveolata</taxon>
        <taxon>Colpodellida</taxon>
        <taxon>Chromeraceae</taxon>
        <taxon>Chromera</taxon>
    </lineage>
</organism>
<reference evidence="3" key="1">
    <citation type="submission" date="2014-11" db="EMBL/GenBank/DDBJ databases">
        <authorList>
            <person name="Otto D Thomas"/>
            <person name="Naeem Raeece"/>
        </authorList>
    </citation>
    <scope>NUCLEOTIDE SEQUENCE</scope>
</reference>
<dbReference type="VEuPathDB" id="CryptoDB:Cvel_29418"/>
<evidence type="ECO:0000313" key="3">
    <source>
        <dbReference type="EMBL" id="CEM45676.1"/>
    </source>
</evidence>
<evidence type="ECO:0000256" key="1">
    <source>
        <dbReference type="SAM" id="MobiDB-lite"/>
    </source>
</evidence>
<feature type="region of interest" description="Disordered" evidence="1">
    <location>
        <begin position="167"/>
        <end position="223"/>
    </location>
</feature>
<keyword evidence="2" id="KW-0732">Signal</keyword>
<feature type="chain" id="PRO_5005191648" evidence="2">
    <location>
        <begin position="18"/>
        <end position="223"/>
    </location>
</feature>
<accession>A0A0G4HNG7</accession>
<protein>
    <submittedName>
        <fullName evidence="3">Uncharacterized protein</fullName>
    </submittedName>
</protein>